<organism evidence="6 7">
    <name type="scientific">Aquimarina algicola</name>
    <dbReference type="NCBI Taxonomy" id="2589995"/>
    <lineage>
        <taxon>Bacteria</taxon>
        <taxon>Pseudomonadati</taxon>
        <taxon>Bacteroidota</taxon>
        <taxon>Flavobacteriia</taxon>
        <taxon>Flavobacteriales</taxon>
        <taxon>Flavobacteriaceae</taxon>
        <taxon>Aquimarina</taxon>
    </lineage>
</organism>
<dbReference type="Proteomes" id="UP000315540">
    <property type="component" value="Unassembled WGS sequence"/>
</dbReference>
<evidence type="ECO:0000259" key="5">
    <source>
        <dbReference type="PROSITE" id="PS51635"/>
    </source>
</evidence>
<evidence type="ECO:0000256" key="4">
    <source>
        <dbReference type="PROSITE-ProRule" id="PRU01161"/>
    </source>
</evidence>
<dbReference type="RefSeq" id="WP_140594354.1">
    <property type="nucleotide sequence ID" value="NZ_VFWZ01000004.1"/>
</dbReference>
<evidence type="ECO:0000313" key="6">
    <source>
        <dbReference type="EMBL" id="TPN85255.1"/>
    </source>
</evidence>
<dbReference type="InterPro" id="IPR050301">
    <property type="entry name" value="NTE"/>
</dbReference>
<name>A0A504J9I2_9FLAO</name>
<dbReference type="Gene3D" id="2.40.160.50">
    <property type="entry name" value="membrane protein fhac: a member of the omp85/tpsb transporter family"/>
    <property type="match status" value="1"/>
</dbReference>
<dbReference type="AlphaFoldDB" id="A0A504J9I2"/>
<evidence type="ECO:0000256" key="2">
    <source>
        <dbReference type="ARBA" id="ARBA00022963"/>
    </source>
</evidence>
<dbReference type="CDD" id="cd07205">
    <property type="entry name" value="Pat_PNPLA6_PNPLA7_NTE1_like"/>
    <property type="match status" value="1"/>
</dbReference>
<dbReference type="Pfam" id="PF01734">
    <property type="entry name" value="Patatin"/>
    <property type="match status" value="1"/>
</dbReference>
<evidence type="ECO:0000313" key="7">
    <source>
        <dbReference type="Proteomes" id="UP000315540"/>
    </source>
</evidence>
<proteinExistence type="predicted"/>
<protein>
    <submittedName>
        <fullName evidence="6">Patatin</fullName>
    </submittedName>
</protein>
<accession>A0A504J9I2</accession>
<comment type="caution">
    <text evidence="6">The sequence shown here is derived from an EMBL/GenBank/DDBJ whole genome shotgun (WGS) entry which is preliminary data.</text>
</comment>
<feature type="short sequence motif" description="DGA/G" evidence="4">
    <location>
        <begin position="206"/>
        <end position="208"/>
    </location>
</feature>
<dbReference type="InterPro" id="IPR002641">
    <property type="entry name" value="PNPLA_dom"/>
</dbReference>
<dbReference type="PROSITE" id="PS51635">
    <property type="entry name" value="PNPLA"/>
    <property type="match status" value="1"/>
</dbReference>
<dbReference type="OrthoDB" id="9770965at2"/>
<keyword evidence="2 4" id="KW-0442">Lipid degradation</keyword>
<dbReference type="PANTHER" id="PTHR14226:SF29">
    <property type="entry name" value="NEUROPATHY TARGET ESTERASE SWS"/>
    <property type="match status" value="1"/>
</dbReference>
<feature type="short sequence motif" description="GXSXG" evidence="4">
    <location>
        <begin position="60"/>
        <end position="64"/>
    </location>
</feature>
<evidence type="ECO:0000256" key="3">
    <source>
        <dbReference type="ARBA" id="ARBA00023098"/>
    </source>
</evidence>
<keyword evidence="1 4" id="KW-0378">Hydrolase</keyword>
<keyword evidence="3 4" id="KW-0443">Lipid metabolism</keyword>
<dbReference type="GO" id="GO:0016787">
    <property type="term" value="F:hydrolase activity"/>
    <property type="evidence" value="ECO:0007669"/>
    <property type="project" value="UniProtKB-UniRule"/>
</dbReference>
<dbReference type="Gene3D" id="3.40.1090.10">
    <property type="entry name" value="Cytosolic phospholipase A2 catalytic domain"/>
    <property type="match status" value="2"/>
</dbReference>
<dbReference type="PANTHER" id="PTHR14226">
    <property type="entry name" value="NEUROPATHY TARGET ESTERASE/SWISS CHEESE D.MELANOGASTER"/>
    <property type="match status" value="1"/>
</dbReference>
<sequence length="771" mass="86466">MKRSLLVVITLIFFPLHFFSQDTKPKVALVLSGGGAKGLAHIPTLQALDSLGIVPDLVVGNSMGSIIGGLYAMGYSGDSIASIAKNAKWDKLIGGGVELRSVGVEEKTEFGRYFMTLSLVDKKLKSDPFLLGDQNLRDFLALTTFPVYDIDDFDNLPIPFRAVATDIVNGKEVVLDKGTLADAMRASMSIPVVFSPVPYENTLLIDGGILNNFPTDVAKKLGADIIIGSNVGGGMKTKEKLENISALLFQAGMLNSNLKNKEHKKLCDILLDHSVNLSYSTEDFIKGNEIYEEGKIAVAQNIDQLTTLSKKINKFKQRKHQLPVEETEIIIDTLNYKNVSKANLALARARTNILPNKKYNKQDLFDGIDRAMGTNIFSRITYSPFIYKEKQGLQLNMFEKPKHQFSGALHYDSYRDIGLIVNYTGRNIIGNASRSLITLDIADQPRIRIQHQKNFGPRRNWWLRSEVFGQRFKQKVFINGENADNLRYNDLVFENQLNRDLNSLRSYFGFGITYHNTYIKPEIKPEINDNIFSLDKYNFENINLNAHFSYNSLNEVFFATKGSALRASFSRSVTNNIDVDFFDEAQEDLKGSTNGFSKAGLTYEKRFSIHPRKTMIIGFTTHLIFEDEESTGDISFTDFGISEKNIIGGSVVEPRNESHVFPGLDRGELIVNQFTRLNLGLQLQLVNNIYITPHVDAGTVGFEDFDEYIENIFSAKGEWQDSLETSFLWSTGVTFSYKSILGPLNFDISTISGTNKVRYFIGLGFPLSPSN</sequence>
<keyword evidence="7" id="KW-1185">Reference proteome</keyword>
<feature type="domain" description="PNPLA" evidence="5">
    <location>
        <begin position="29"/>
        <end position="219"/>
    </location>
</feature>
<reference evidence="6 7" key="1">
    <citation type="submission" date="2019-06" db="EMBL/GenBank/DDBJ databases">
        <authorList>
            <person name="Meng X."/>
        </authorList>
    </citation>
    <scope>NUCLEOTIDE SEQUENCE [LARGE SCALE GENOMIC DNA]</scope>
    <source>
        <strain evidence="6 7">M625</strain>
    </source>
</reference>
<feature type="active site" description="Proton acceptor" evidence="4">
    <location>
        <position position="206"/>
    </location>
</feature>
<dbReference type="GO" id="GO:0016042">
    <property type="term" value="P:lipid catabolic process"/>
    <property type="evidence" value="ECO:0007669"/>
    <property type="project" value="UniProtKB-UniRule"/>
</dbReference>
<feature type="active site" description="Nucleophile" evidence="4">
    <location>
        <position position="62"/>
    </location>
</feature>
<dbReference type="InterPro" id="IPR016035">
    <property type="entry name" value="Acyl_Trfase/lysoPLipase"/>
</dbReference>
<gene>
    <name evidence="6" type="ORF">FHK87_14620</name>
</gene>
<evidence type="ECO:0000256" key="1">
    <source>
        <dbReference type="ARBA" id="ARBA00022801"/>
    </source>
</evidence>
<dbReference type="SUPFAM" id="SSF52151">
    <property type="entry name" value="FabD/lysophospholipase-like"/>
    <property type="match status" value="1"/>
</dbReference>
<feature type="short sequence motif" description="GXGXXG" evidence="4">
    <location>
        <begin position="33"/>
        <end position="38"/>
    </location>
</feature>
<dbReference type="EMBL" id="VFWZ01000004">
    <property type="protein sequence ID" value="TPN85255.1"/>
    <property type="molecule type" value="Genomic_DNA"/>
</dbReference>